<dbReference type="EMBL" id="FOET01000001">
    <property type="protein sequence ID" value="SEP68935.1"/>
    <property type="molecule type" value="Genomic_DNA"/>
</dbReference>
<name>A0A1H8ZX79_9ACTN</name>
<gene>
    <name evidence="2" type="ORF">SAMN05216481_101760</name>
</gene>
<organism evidence="2 3">
    <name type="scientific">Streptomyces radiopugnans</name>
    <dbReference type="NCBI Taxonomy" id="403935"/>
    <lineage>
        <taxon>Bacteria</taxon>
        <taxon>Bacillati</taxon>
        <taxon>Actinomycetota</taxon>
        <taxon>Actinomycetes</taxon>
        <taxon>Kitasatosporales</taxon>
        <taxon>Streptomycetaceae</taxon>
        <taxon>Streptomyces</taxon>
    </lineage>
</organism>
<dbReference type="RefSeq" id="WP_177213852.1">
    <property type="nucleotide sequence ID" value="NZ_FOET01000001.1"/>
</dbReference>
<reference evidence="2 3" key="1">
    <citation type="submission" date="2016-10" db="EMBL/GenBank/DDBJ databases">
        <authorList>
            <person name="de Groot N.N."/>
        </authorList>
    </citation>
    <scope>NUCLEOTIDE SEQUENCE [LARGE SCALE GENOMIC DNA]</scope>
    <source>
        <strain evidence="2 3">CGMCC 4.3519</strain>
    </source>
</reference>
<proteinExistence type="predicted"/>
<evidence type="ECO:0000256" key="1">
    <source>
        <dbReference type="SAM" id="MobiDB-lite"/>
    </source>
</evidence>
<evidence type="ECO:0000313" key="3">
    <source>
        <dbReference type="Proteomes" id="UP000199055"/>
    </source>
</evidence>
<accession>A0A1H8ZX79</accession>
<feature type="compositionally biased region" description="Basic residues" evidence="1">
    <location>
        <begin position="48"/>
        <end position="57"/>
    </location>
</feature>
<dbReference type="AlphaFoldDB" id="A0A1H8ZX79"/>
<evidence type="ECO:0000313" key="2">
    <source>
        <dbReference type="EMBL" id="SEP68935.1"/>
    </source>
</evidence>
<keyword evidence="3" id="KW-1185">Reference proteome</keyword>
<protein>
    <submittedName>
        <fullName evidence="2">Uncharacterized protein</fullName>
    </submittedName>
</protein>
<dbReference type="Proteomes" id="UP000199055">
    <property type="component" value="Unassembled WGS sequence"/>
</dbReference>
<sequence>MGKRKKEGREQRGGRTVAEETQEQSKATAERMARTQPAAQGTPADVARKHRRRFGHN</sequence>
<feature type="region of interest" description="Disordered" evidence="1">
    <location>
        <begin position="1"/>
        <end position="57"/>
    </location>
</feature>